<dbReference type="InterPro" id="IPR017441">
    <property type="entry name" value="Protein_kinase_ATP_BS"/>
</dbReference>
<dbReference type="InterPro" id="IPR011009">
    <property type="entry name" value="Kinase-like_dom_sf"/>
</dbReference>
<feature type="region of interest" description="Disordered" evidence="6">
    <location>
        <begin position="754"/>
        <end position="819"/>
    </location>
</feature>
<evidence type="ECO:0000256" key="6">
    <source>
        <dbReference type="SAM" id="MobiDB-lite"/>
    </source>
</evidence>
<dbReference type="InterPro" id="IPR000719">
    <property type="entry name" value="Prot_kinase_dom"/>
</dbReference>
<evidence type="ECO:0000256" key="1">
    <source>
        <dbReference type="ARBA" id="ARBA00022679"/>
    </source>
</evidence>
<dbReference type="Gene3D" id="1.10.510.10">
    <property type="entry name" value="Transferase(Phosphotransferase) domain 1"/>
    <property type="match status" value="1"/>
</dbReference>
<feature type="compositionally biased region" description="Polar residues" evidence="6">
    <location>
        <begin position="705"/>
        <end position="717"/>
    </location>
</feature>
<feature type="binding site" evidence="5">
    <location>
        <position position="1071"/>
    </location>
    <ligand>
        <name>ATP</name>
        <dbReference type="ChEBI" id="CHEBI:30616"/>
    </ligand>
</feature>
<reference evidence="8" key="1">
    <citation type="submission" date="2022-10" db="EMBL/GenBank/DDBJ databases">
        <title>Puccinia triticina Genome sequencing and assembly.</title>
        <authorList>
            <person name="Li C."/>
        </authorList>
    </citation>
    <scope>NUCLEOTIDE SEQUENCE</scope>
    <source>
        <strain evidence="8">Pt15</strain>
    </source>
</reference>
<dbReference type="InterPro" id="IPR050538">
    <property type="entry name" value="MAP_kinase_kinase_kinase"/>
</dbReference>
<keyword evidence="9" id="KW-1185">Reference proteome</keyword>
<evidence type="ECO:0000259" key="7">
    <source>
        <dbReference type="PROSITE" id="PS50011"/>
    </source>
</evidence>
<keyword evidence="1" id="KW-0808">Transferase</keyword>
<feature type="region of interest" description="Disordered" evidence="6">
    <location>
        <begin position="936"/>
        <end position="999"/>
    </location>
</feature>
<dbReference type="GeneID" id="77810457"/>
<feature type="region of interest" description="Disordered" evidence="6">
    <location>
        <begin position="857"/>
        <end position="891"/>
    </location>
</feature>
<dbReference type="Pfam" id="PF00069">
    <property type="entry name" value="Pkinase"/>
    <property type="match status" value="1"/>
</dbReference>
<dbReference type="InterPro" id="IPR008271">
    <property type="entry name" value="Ser/Thr_kinase_AS"/>
</dbReference>
<name>A0ABY7CL46_9BASI</name>
<feature type="region of interest" description="Disordered" evidence="6">
    <location>
        <begin position="504"/>
        <end position="590"/>
    </location>
</feature>
<dbReference type="PROSITE" id="PS50011">
    <property type="entry name" value="PROTEIN_KINASE_DOM"/>
    <property type="match status" value="1"/>
</dbReference>
<feature type="compositionally biased region" description="Low complexity" evidence="6">
    <location>
        <begin position="656"/>
        <end position="676"/>
    </location>
</feature>
<gene>
    <name evidence="8" type="ORF">PtA15_5A766</name>
</gene>
<evidence type="ECO:0000313" key="9">
    <source>
        <dbReference type="Proteomes" id="UP001164743"/>
    </source>
</evidence>
<dbReference type="PANTHER" id="PTHR48016:SF48">
    <property type="entry name" value="SERINE_THREONINE-PROTEIN KINASE BCK1_SLK1_SSP31"/>
    <property type="match status" value="1"/>
</dbReference>
<feature type="region of interest" description="Disordered" evidence="6">
    <location>
        <begin position="604"/>
        <end position="733"/>
    </location>
</feature>
<keyword evidence="4 5" id="KW-0067">ATP-binding</keyword>
<evidence type="ECO:0000256" key="2">
    <source>
        <dbReference type="ARBA" id="ARBA00022741"/>
    </source>
</evidence>
<evidence type="ECO:0000256" key="4">
    <source>
        <dbReference type="ARBA" id="ARBA00022840"/>
    </source>
</evidence>
<dbReference type="EMBL" id="CP110425">
    <property type="protein sequence ID" value="WAQ85192.1"/>
    <property type="molecule type" value="Genomic_DNA"/>
</dbReference>
<dbReference type="PROSITE" id="PS00108">
    <property type="entry name" value="PROTEIN_KINASE_ST"/>
    <property type="match status" value="1"/>
</dbReference>
<dbReference type="PANTHER" id="PTHR48016">
    <property type="entry name" value="MAP KINASE KINASE KINASE SSK2-RELATED-RELATED"/>
    <property type="match status" value="1"/>
</dbReference>
<protein>
    <recommendedName>
        <fullName evidence="7">Protein kinase domain-containing protein</fullName>
    </recommendedName>
</protein>
<feature type="region of interest" description="Disordered" evidence="6">
    <location>
        <begin position="454"/>
        <end position="478"/>
    </location>
</feature>
<sequence length="1325" mass="146359">MLVGRSKLSGAQQSWRPAVCGVLEFGMRKQGELFVLLIQYLPPFTAMAASHAAPNVESKPYQRSAVSGTCTNNPAGLPDGGILLNLPALLLRARPKLLKDNNRLFPEEKCITPRIVMSFGDRAQAASESRWMALRTPANMASSSAGPKYESYPPMQRLQRHSADSLSTSSCPNSRYSSQLIRTPALYYGCVGPRNQVVAEQSRVMVQHPTAFRYATSNTPVLVVPQVSHRKTVSTMDSTIVQRGPAEWAFQRASRGPDVEQDVFNQPHNPIDHDRPTNLRITTEFGSSRARSATESGHQHGLPESFRILITKNFDLFYFISLPEGILAASIVDKIFARYEIPQQERSSWSIFRVSGVQPVGHALDPLEMWQECLAGLAADREKVLMFIILPSSSNPELMSSHLGGLLNSTDCPPEYEETIPSASQVFSPEHPLSGLSSAPQPHGLEEIHADLAEQPHPDPACTDEVQSPRDAPPRGDIGRRVSFIHAEHVPSIRNYPVTPPIRISELESSPGGDRGAFSSQQGSSRWLPWHSPPFGSLDYSVNENGPESPFQYAGSLSPGHSQRPDSSHLSESSSDRILQPLYPRKPGSQSALQLFPATHAALDNQNKSSSKVACQTQCRSDMGSDKSSAPMERSEPIEVDHSIRSSPAPPDLELSSSKQTSTDSSQSNLGGPSSGEYEEEEGNLSDGKESFSTCPLSDFPPLQENGQAEDSNTSQTDRSETSEPDPNSNVTWLDELLADAFSSKLDDAIEDTFFSPRTEVNTITPSSSAEDLSDESLLENPSATTPEIRPSDSQLNHPSLDSTPDCPTEVIGNVKEDGDGFPYFEAGSEDDLVSDGFQVPMKSGTVIERDYGAHEAHLPPYDSAGHDQRTKQPPTESEPEEPEQTVRKARSEENIFADRRCWATRPNIEKVCDHLETSFPNHNIDQPIVRILKHPQNSHQCQKQSSSQRVSRVLSIRSTVSSRKQRRHQPSLAPSLATVDSPRATHLPESPVGSNEVPLYSSPRNSIKLWGFKTEEILPGSQAEVAPDPSGQESPFASQKWVKGKLIGSGSFGRVYLALNLTNQAMMAVKQVKTGDRNSNRPSVKPALESIKLEIRFLKDLEHPSIVQYLGFEDTPEHCNIFLEYVEGGSIGSCVGKHGKLERDVVKSFTKQILEGLAYLHSCNIMHRDLKADNVLVDLMGRCKISDFGISKRSHEAYQTSQYTPMQGTVFSMAPEVFDQKMGCRYSAKADIWSLGCLVLEMLCGSRAWHGLGCLQIIYKVGIERRTPEIPQELQTCKFQSHFLKKCLEIQPSSRPTARRLIDHLFVELDPEWDFQKSELFKVL</sequence>
<organism evidence="8 9">
    <name type="scientific">Puccinia triticina</name>
    <dbReference type="NCBI Taxonomy" id="208348"/>
    <lineage>
        <taxon>Eukaryota</taxon>
        <taxon>Fungi</taxon>
        <taxon>Dikarya</taxon>
        <taxon>Basidiomycota</taxon>
        <taxon>Pucciniomycotina</taxon>
        <taxon>Pucciniomycetes</taxon>
        <taxon>Pucciniales</taxon>
        <taxon>Pucciniaceae</taxon>
        <taxon>Puccinia</taxon>
    </lineage>
</organism>
<keyword evidence="2 5" id="KW-0547">Nucleotide-binding</keyword>
<accession>A0ABY7CL46</accession>
<proteinExistence type="predicted"/>
<evidence type="ECO:0000256" key="5">
    <source>
        <dbReference type="PROSITE-ProRule" id="PRU10141"/>
    </source>
</evidence>
<evidence type="ECO:0000313" key="8">
    <source>
        <dbReference type="EMBL" id="WAQ85192.1"/>
    </source>
</evidence>
<dbReference type="PROSITE" id="PS00107">
    <property type="entry name" value="PROTEIN_KINASE_ATP"/>
    <property type="match status" value="1"/>
</dbReference>
<feature type="domain" description="Protein kinase" evidence="7">
    <location>
        <begin position="1042"/>
        <end position="1308"/>
    </location>
</feature>
<evidence type="ECO:0000256" key="3">
    <source>
        <dbReference type="ARBA" id="ARBA00022777"/>
    </source>
</evidence>
<feature type="compositionally biased region" description="Polar residues" evidence="6">
    <location>
        <begin position="604"/>
        <end position="620"/>
    </location>
</feature>
<feature type="compositionally biased region" description="Polar residues" evidence="6">
    <location>
        <begin position="782"/>
        <end position="803"/>
    </location>
</feature>
<dbReference type="SMART" id="SM00220">
    <property type="entry name" value="S_TKc"/>
    <property type="match status" value="1"/>
</dbReference>
<dbReference type="SUPFAM" id="SSF56112">
    <property type="entry name" value="Protein kinase-like (PK-like)"/>
    <property type="match status" value="1"/>
</dbReference>
<dbReference type="Proteomes" id="UP001164743">
    <property type="component" value="Chromosome 5A"/>
</dbReference>
<keyword evidence="3" id="KW-0418">Kinase</keyword>
<feature type="compositionally biased region" description="Low complexity" evidence="6">
    <location>
        <begin position="945"/>
        <end position="959"/>
    </location>
</feature>
<feature type="compositionally biased region" description="Basic and acidic residues" evidence="6">
    <location>
        <begin position="633"/>
        <end position="644"/>
    </location>
</feature>
<dbReference type="RefSeq" id="XP_053020747.1">
    <property type="nucleotide sequence ID" value="XM_053169562.1"/>
</dbReference>